<keyword evidence="2" id="KW-1185">Reference proteome</keyword>
<evidence type="ECO:0000313" key="1">
    <source>
        <dbReference type="EMBL" id="AKG38026.1"/>
    </source>
</evidence>
<organism evidence="1 2">
    <name type="scientific">Infirmifilum uzonense</name>
    <dbReference type="NCBI Taxonomy" id="1550241"/>
    <lineage>
        <taxon>Archaea</taxon>
        <taxon>Thermoproteota</taxon>
        <taxon>Thermoprotei</taxon>
        <taxon>Thermofilales</taxon>
        <taxon>Thermofilaceae</taxon>
        <taxon>Infirmifilum</taxon>
    </lineage>
</organism>
<dbReference type="OrthoDB" id="384302at2157"/>
<proteinExistence type="predicted"/>
<dbReference type="AlphaFoldDB" id="A0A0F7CKP6"/>
<dbReference type="EMBL" id="CP009961">
    <property type="protein sequence ID" value="AKG38026.1"/>
    <property type="molecule type" value="Genomic_DNA"/>
</dbReference>
<dbReference type="KEGG" id="thf:MA03_00205"/>
<accession>A0A0F7CKP6</accession>
<dbReference type="GeneID" id="25400606"/>
<dbReference type="RefSeq" id="WP_052883345.1">
    <property type="nucleotide sequence ID" value="NZ_CP009961.1"/>
</dbReference>
<protein>
    <recommendedName>
        <fullName evidence="3">THUMP domain-containing protein</fullName>
    </recommendedName>
</protein>
<evidence type="ECO:0008006" key="3">
    <source>
        <dbReference type="Google" id="ProtNLM"/>
    </source>
</evidence>
<sequence length="157" mass="17980">MEHSEINCNLIIACRKGHEKAVLRDVMDLLFPSDPKVRGSILSSGKLCVETTLDLKSLGKLFRQYPIRNLLSIRAVIRSIEFPGDIITGIRELLKQTCKDAVRFRRITIKIRASEGWRQEYFARIAETLRECYGGYFEGVIEKEGSLLLLEIKIPLK</sequence>
<dbReference type="STRING" id="1550241.MA03_00205"/>
<dbReference type="PATRIC" id="fig|1550241.5.peg.41"/>
<name>A0A0F7CKP6_9CREN</name>
<reference evidence="1 2" key="1">
    <citation type="journal article" date="2015" name="Stand. Genomic Sci.">
        <title>Complete genome sequence of and proposal of Thermofilum uzonense sp. nov. a novel hyperthermophilic crenarchaeon and emended description of the genus Thermofilum.</title>
        <authorList>
            <person name="Toshchakov S.V."/>
            <person name="Korzhenkov A.A."/>
            <person name="Samarov N.I."/>
            <person name="Mazunin I.O."/>
            <person name="Mozhey O.I."/>
            <person name="Shmyr I.S."/>
            <person name="Derbikova K.S."/>
            <person name="Taranov E.A."/>
            <person name="Dominova I.N."/>
            <person name="Bonch-Osmolovskaya E.A."/>
            <person name="Patrushev M.V."/>
            <person name="Podosokorskaya O.A."/>
            <person name="Kublanov I.V."/>
        </authorList>
    </citation>
    <scope>NUCLEOTIDE SEQUENCE [LARGE SCALE GENOMIC DNA]</scope>
    <source>
        <strain evidence="1 2">1807-2</strain>
    </source>
</reference>
<dbReference type="Proteomes" id="UP000067434">
    <property type="component" value="Chromosome"/>
</dbReference>
<gene>
    <name evidence="1" type="ORF">MA03_00205</name>
</gene>
<evidence type="ECO:0000313" key="2">
    <source>
        <dbReference type="Proteomes" id="UP000067434"/>
    </source>
</evidence>
<dbReference type="HOGENOM" id="CLU_1640053_0_0_2"/>